<protein>
    <recommendedName>
        <fullName evidence="5">U3 small nucleolar RNA-associated protein 13 C-terminal domain-containing protein</fullName>
    </recommendedName>
</protein>
<dbReference type="PANTHER" id="PTHR19854">
    <property type="entry name" value="TRANSDUCIN BETA-LIKE 3"/>
    <property type="match status" value="1"/>
</dbReference>
<dbReference type="EMBL" id="CAMGYJ010000005">
    <property type="protein sequence ID" value="CAI0416677.1"/>
    <property type="molecule type" value="Genomic_DNA"/>
</dbReference>
<dbReference type="AlphaFoldDB" id="A0AAV0K3L2"/>
<comment type="caution">
    <text evidence="6">The sequence shown here is derived from an EMBL/GenBank/DDBJ whole genome shotgun (WGS) entry which is preliminary data.</text>
</comment>
<accession>A0AAV0K3L2</accession>
<evidence type="ECO:0000256" key="2">
    <source>
        <dbReference type="ARBA" id="ARBA00022574"/>
    </source>
</evidence>
<dbReference type="GO" id="GO:0034511">
    <property type="term" value="F:U3 snoRNA binding"/>
    <property type="evidence" value="ECO:0007669"/>
    <property type="project" value="TreeGrafter"/>
</dbReference>
<dbReference type="GO" id="GO:0000480">
    <property type="term" value="P:endonucleolytic cleavage in 5'-ETS of tricistronic rRNA transcript (SSU-rRNA, 5.8S rRNA, LSU-rRNA)"/>
    <property type="evidence" value="ECO:0007669"/>
    <property type="project" value="TreeGrafter"/>
</dbReference>
<dbReference type="GO" id="GO:0000472">
    <property type="term" value="P:endonucleolytic cleavage to generate mature 5'-end of SSU-rRNA from (SSU-rRNA, 5.8S rRNA, LSU-rRNA)"/>
    <property type="evidence" value="ECO:0007669"/>
    <property type="project" value="TreeGrafter"/>
</dbReference>
<dbReference type="GO" id="GO:0030686">
    <property type="term" value="C:90S preribosome"/>
    <property type="evidence" value="ECO:0007669"/>
    <property type="project" value="TreeGrafter"/>
</dbReference>
<dbReference type="GO" id="GO:0032040">
    <property type="term" value="C:small-subunit processome"/>
    <property type="evidence" value="ECO:0007669"/>
    <property type="project" value="InterPro"/>
</dbReference>
<gene>
    <name evidence="6" type="ORF">LITE_LOCUS17063</name>
</gene>
<evidence type="ECO:0000256" key="3">
    <source>
        <dbReference type="ARBA" id="ARBA00022737"/>
    </source>
</evidence>
<evidence type="ECO:0000256" key="1">
    <source>
        <dbReference type="ARBA" id="ARBA00004604"/>
    </source>
</evidence>
<evidence type="ECO:0000256" key="4">
    <source>
        <dbReference type="ARBA" id="ARBA00023242"/>
    </source>
</evidence>
<reference evidence="6" key="1">
    <citation type="submission" date="2022-08" db="EMBL/GenBank/DDBJ databases">
        <authorList>
            <person name="Gutierrez-Valencia J."/>
        </authorList>
    </citation>
    <scope>NUCLEOTIDE SEQUENCE</scope>
</reference>
<keyword evidence="7" id="KW-1185">Reference proteome</keyword>
<dbReference type="InterPro" id="IPR013934">
    <property type="entry name" value="Utp13_C"/>
</dbReference>
<keyword evidence="3" id="KW-0677">Repeat</keyword>
<feature type="domain" description="U3 small nucleolar RNA-associated protein 13 C-terminal" evidence="5">
    <location>
        <begin position="72"/>
        <end position="192"/>
    </location>
</feature>
<sequence>MGWSNYGLLKRTNASLHMISMRTRSGLWLLRKRQKCFATGGGDAVVNLWLDSTAADKEEAFREEEERVLRGQTMENAVQDGDFSKAIQIAFDLNRPRKLFGLFSEICRKKDVGLQMEKALCDLGQEQLRLLFEYAREWNAKPKMCHIAQLVLFQVFNSISPSVILEVKGIGEVLEGLIPYTQRHLSRIDRVVTCEE</sequence>
<dbReference type="PANTHER" id="PTHR19854:SF15">
    <property type="entry name" value="TRANSDUCIN BETA-LIKE PROTEIN 3"/>
    <property type="match status" value="1"/>
</dbReference>
<organism evidence="6 7">
    <name type="scientific">Linum tenue</name>
    <dbReference type="NCBI Taxonomy" id="586396"/>
    <lineage>
        <taxon>Eukaryota</taxon>
        <taxon>Viridiplantae</taxon>
        <taxon>Streptophyta</taxon>
        <taxon>Embryophyta</taxon>
        <taxon>Tracheophyta</taxon>
        <taxon>Spermatophyta</taxon>
        <taxon>Magnoliopsida</taxon>
        <taxon>eudicotyledons</taxon>
        <taxon>Gunneridae</taxon>
        <taxon>Pentapetalae</taxon>
        <taxon>rosids</taxon>
        <taxon>fabids</taxon>
        <taxon>Malpighiales</taxon>
        <taxon>Linaceae</taxon>
        <taxon>Linum</taxon>
    </lineage>
</organism>
<name>A0AAV0K3L2_9ROSI</name>
<evidence type="ECO:0000313" key="7">
    <source>
        <dbReference type="Proteomes" id="UP001154282"/>
    </source>
</evidence>
<evidence type="ECO:0000313" key="6">
    <source>
        <dbReference type="EMBL" id="CAI0416677.1"/>
    </source>
</evidence>
<evidence type="ECO:0000259" key="5">
    <source>
        <dbReference type="Pfam" id="PF08625"/>
    </source>
</evidence>
<proteinExistence type="predicted"/>
<keyword evidence="2" id="KW-0853">WD repeat</keyword>
<keyword evidence="4" id="KW-0539">Nucleus</keyword>
<dbReference type="Proteomes" id="UP001154282">
    <property type="component" value="Unassembled WGS sequence"/>
</dbReference>
<comment type="subcellular location">
    <subcellularLocation>
        <location evidence="1">Nucleus</location>
        <location evidence="1">Nucleolus</location>
    </subcellularLocation>
</comment>
<dbReference type="Pfam" id="PF08625">
    <property type="entry name" value="Utp13"/>
    <property type="match status" value="1"/>
</dbReference>